<reference evidence="1 2" key="1">
    <citation type="submission" date="2020-08" db="EMBL/GenBank/DDBJ databases">
        <title>Sequencing the genomes of 1000 actinobacteria strains.</title>
        <authorList>
            <person name="Klenk H.-P."/>
        </authorList>
    </citation>
    <scope>NUCLEOTIDE SEQUENCE [LARGE SCALE GENOMIC DNA]</scope>
    <source>
        <strain evidence="1 2">DSM 105783</strain>
    </source>
</reference>
<protein>
    <submittedName>
        <fullName evidence="1">Uncharacterized protein</fullName>
    </submittedName>
</protein>
<comment type="caution">
    <text evidence="1">The sequence shown here is derived from an EMBL/GenBank/DDBJ whole genome shotgun (WGS) entry which is preliminary data.</text>
</comment>
<dbReference type="RefSeq" id="WP_183665748.1">
    <property type="nucleotide sequence ID" value="NZ_BAAARH010000002.1"/>
</dbReference>
<dbReference type="AlphaFoldDB" id="A0A7W8TWI8"/>
<organism evidence="1 2">
    <name type="scientific">Neomicrococcus aestuarii</name>
    <dbReference type="NCBI Taxonomy" id="556325"/>
    <lineage>
        <taxon>Bacteria</taxon>
        <taxon>Bacillati</taxon>
        <taxon>Actinomycetota</taxon>
        <taxon>Actinomycetes</taxon>
        <taxon>Micrococcales</taxon>
        <taxon>Micrococcaceae</taxon>
        <taxon>Neomicrococcus</taxon>
    </lineage>
</organism>
<evidence type="ECO:0000313" key="2">
    <source>
        <dbReference type="Proteomes" id="UP000580797"/>
    </source>
</evidence>
<dbReference type="Proteomes" id="UP000580797">
    <property type="component" value="Unassembled WGS sequence"/>
</dbReference>
<dbReference type="EMBL" id="JACHDR010000001">
    <property type="protein sequence ID" value="MBB5513445.1"/>
    <property type="molecule type" value="Genomic_DNA"/>
</dbReference>
<evidence type="ECO:0000313" key="1">
    <source>
        <dbReference type="EMBL" id="MBB5513445.1"/>
    </source>
</evidence>
<name>A0A7W8TWI8_9MICC</name>
<sequence length="89" mass="9934">MRRTGVSAKEAPDTVVYYGITPDGRASCATCFRRVMTGREKVFLKPLEASNVKIPAKLPDDVLRRNEGLRAYVLDRRRRGIPSVVGWAA</sequence>
<accession>A0A7W8TWI8</accession>
<proteinExistence type="predicted"/>
<gene>
    <name evidence="1" type="ORF">HD598_002132</name>
</gene>